<feature type="domain" description="DUF7695" evidence="1">
    <location>
        <begin position="18"/>
        <end position="53"/>
    </location>
</feature>
<evidence type="ECO:0000313" key="2">
    <source>
        <dbReference type="EMBL" id="SEL30922.1"/>
    </source>
</evidence>
<accession>A0A1H7P581</accession>
<reference evidence="3" key="1">
    <citation type="submission" date="2016-10" db="EMBL/GenBank/DDBJ databases">
        <authorList>
            <person name="Varghese N."/>
            <person name="Submissions S."/>
        </authorList>
    </citation>
    <scope>NUCLEOTIDE SEQUENCE [LARGE SCALE GENOMIC DNA]</scope>
    <source>
        <strain evidence="3">Jip14</strain>
    </source>
</reference>
<dbReference type="EMBL" id="FNZR01000004">
    <property type="protein sequence ID" value="SEL30922.1"/>
    <property type="molecule type" value="Genomic_DNA"/>
</dbReference>
<evidence type="ECO:0000259" key="1">
    <source>
        <dbReference type="Pfam" id="PF24749"/>
    </source>
</evidence>
<evidence type="ECO:0000313" key="3">
    <source>
        <dbReference type="Proteomes" id="UP000198916"/>
    </source>
</evidence>
<dbReference type="STRING" id="332977.SAMN05421740_104218"/>
<gene>
    <name evidence="2" type="ORF">SAMN05421740_104218</name>
</gene>
<sequence>MEKELMKVDTLSISKGLNRNQRQCPRCDDILTPSHNYDMKICKCGYLSIDGGMNLRIMLTDTSNNNGGKLI</sequence>
<keyword evidence="3" id="KW-1185">Reference proteome</keyword>
<organism evidence="2 3">
    <name type="scientific">Parapedobacter koreensis</name>
    <dbReference type="NCBI Taxonomy" id="332977"/>
    <lineage>
        <taxon>Bacteria</taxon>
        <taxon>Pseudomonadati</taxon>
        <taxon>Bacteroidota</taxon>
        <taxon>Sphingobacteriia</taxon>
        <taxon>Sphingobacteriales</taxon>
        <taxon>Sphingobacteriaceae</taxon>
        <taxon>Parapedobacter</taxon>
    </lineage>
</organism>
<name>A0A1H7P581_9SPHI</name>
<dbReference type="InterPro" id="IPR056112">
    <property type="entry name" value="DUF7695"/>
</dbReference>
<dbReference type="Proteomes" id="UP000198916">
    <property type="component" value="Unassembled WGS sequence"/>
</dbReference>
<protein>
    <recommendedName>
        <fullName evidence="1">DUF7695 domain-containing protein</fullName>
    </recommendedName>
</protein>
<dbReference type="Pfam" id="PF24749">
    <property type="entry name" value="DUF7695"/>
    <property type="match status" value="1"/>
</dbReference>
<proteinExistence type="predicted"/>
<dbReference type="RefSeq" id="WP_090605776.1">
    <property type="nucleotide sequence ID" value="NZ_FNZR01000004.1"/>
</dbReference>
<dbReference type="AlphaFoldDB" id="A0A1H7P581"/>